<gene>
    <name evidence="1" type="ORF">DPMN_114629</name>
</gene>
<dbReference type="Proteomes" id="UP000828390">
    <property type="component" value="Unassembled WGS sequence"/>
</dbReference>
<name>A0A9D4QRR2_DREPO</name>
<reference evidence="1" key="2">
    <citation type="submission" date="2020-11" db="EMBL/GenBank/DDBJ databases">
        <authorList>
            <person name="McCartney M.A."/>
            <person name="Auch B."/>
            <person name="Kono T."/>
            <person name="Mallez S."/>
            <person name="Becker A."/>
            <person name="Gohl D.M."/>
            <person name="Silverstein K.A.T."/>
            <person name="Koren S."/>
            <person name="Bechman K.B."/>
            <person name="Herman A."/>
            <person name="Abrahante J.E."/>
            <person name="Garbe J."/>
        </authorList>
    </citation>
    <scope>NUCLEOTIDE SEQUENCE</scope>
    <source>
        <strain evidence="1">Duluth1</strain>
        <tissue evidence="1">Whole animal</tissue>
    </source>
</reference>
<dbReference type="EMBL" id="JAIWYP010000004">
    <property type="protein sequence ID" value="KAH3841171.1"/>
    <property type="molecule type" value="Genomic_DNA"/>
</dbReference>
<accession>A0A9D4QRR2</accession>
<sequence>MCVTFVKNIQYLGLTGVTTDGDNFSAVYQVWVKDVFCLPETLAATDHGHEAKCLGFLREWDEGERPGPRPYHHTAGVPA</sequence>
<comment type="caution">
    <text evidence="1">The sequence shown here is derived from an EMBL/GenBank/DDBJ whole genome shotgun (WGS) entry which is preliminary data.</text>
</comment>
<organism evidence="1 2">
    <name type="scientific">Dreissena polymorpha</name>
    <name type="common">Zebra mussel</name>
    <name type="synonym">Mytilus polymorpha</name>
    <dbReference type="NCBI Taxonomy" id="45954"/>
    <lineage>
        <taxon>Eukaryota</taxon>
        <taxon>Metazoa</taxon>
        <taxon>Spiralia</taxon>
        <taxon>Lophotrochozoa</taxon>
        <taxon>Mollusca</taxon>
        <taxon>Bivalvia</taxon>
        <taxon>Autobranchia</taxon>
        <taxon>Heteroconchia</taxon>
        <taxon>Euheterodonta</taxon>
        <taxon>Imparidentia</taxon>
        <taxon>Neoheterodontei</taxon>
        <taxon>Myida</taxon>
        <taxon>Dreissenoidea</taxon>
        <taxon>Dreissenidae</taxon>
        <taxon>Dreissena</taxon>
    </lineage>
</organism>
<dbReference type="AlphaFoldDB" id="A0A9D4QRR2"/>
<proteinExistence type="predicted"/>
<protein>
    <submittedName>
        <fullName evidence="1">Uncharacterized protein</fullName>
    </submittedName>
</protein>
<evidence type="ECO:0000313" key="1">
    <source>
        <dbReference type="EMBL" id="KAH3841171.1"/>
    </source>
</evidence>
<evidence type="ECO:0000313" key="2">
    <source>
        <dbReference type="Proteomes" id="UP000828390"/>
    </source>
</evidence>
<reference evidence="1" key="1">
    <citation type="journal article" date="2019" name="bioRxiv">
        <title>The Genome of the Zebra Mussel, Dreissena polymorpha: A Resource for Invasive Species Research.</title>
        <authorList>
            <person name="McCartney M.A."/>
            <person name="Auch B."/>
            <person name="Kono T."/>
            <person name="Mallez S."/>
            <person name="Zhang Y."/>
            <person name="Obille A."/>
            <person name="Becker A."/>
            <person name="Abrahante J.E."/>
            <person name="Garbe J."/>
            <person name="Badalamenti J.P."/>
            <person name="Herman A."/>
            <person name="Mangelson H."/>
            <person name="Liachko I."/>
            <person name="Sullivan S."/>
            <person name="Sone E.D."/>
            <person name="Koren S."/>
            <person name="Silverstein K.A.T."/>
            <person name="Beckman K.B."/>
            <person name="Gohl D.M."/>
        </authorList>
    </citation>
    <scope>NUCLEOTIDE SEQUENCE</scope>
    <source>
        <strain evidence="1">Duluth1</strain>
        <tissue evidence="1">Whole animal</tissue>
    </source>
</reference>
<keyword evidence="2" id="KW-1185">Reference proteome</keyword>